<dbReference type="EMBL" id="AWEY01000008">
    <property type="protein sequence ID" value="ERK39794.1"/>
    <property type="molecule type" value="Genomic_DNA"/>
</dbReference>
<organism evidence="2 3">
    <name type="scientific">Segatella baroniae F0067</name>
    <dbReference type="NCBI Taxonomy" id="1115809"/>
    <lineage>
        <taxon>Bacteria</taxon>
        <taxon>Pseudomonadati</taxon>
        <taxon>Bacteroidota</taxon>
        <taxon>Bacteroidia</taxon>
        <taxon>Bacteroidales</taxon>
        <taxon>Prevotellaceae</taxon>
        <taxon>Segatella</taxon>
    </lineage>
</organism>
<dbReference type="AlphaFoldDB" id="U2P7W5"/>
<reference evidence="2 3" key="1">
    <citation type="submission" date="2013-08" db="EMBL/GenBank/DDBJ databases">
        <authorList>
            <person name="Durkin A.S."/>
            <person name="Haft D.R."/>
            <person name="McCorrison J."/>
            <person name="Torralba M."/>
            <person name="Gillis M."/>
            <person name="Haft D.H."/>
            <person name="Methe B."/>
            <person name="Sutton G."/>
            <person name="Nelson K.E."/>
        </authorList>
    </citation>
    <scope>NUCLEOTIDE SEQUENCE [LARGE SCALE GENOMIC DNA]</scope>
    <source>
        <strain evidence="2 3">F0067</strain>
    </source>
</reference>
<keyword evidence="1" id="KW-1133">Transmembrane helix</keyword>
<keyword evidence="1" id="KW-0812">Transmembrane</keyword>
<accession>U2P7W5</accession>
<feature type="transmembrane region" description="Helical" evidence="1">
    <location>
        <begin position="6"/>
        <end position="26"/>
    </location>
</feature>
<dbReference type="PATRIC" id="fig|1115809.3.peg.650"/>
<evidence type="ECO:0000313" key="3">
    <source>
        <dbReference type="Proteomes" id="UP000016648"/>
    </source>
</evidence>
<keyword evidence="3" id="KW-1185">Reference proteome</keyword>
<proteinExistence type="predicted"/>
<dbReference type="Proteomes" id="UP000016648">
    <property type="component" value="Unassembled WGS sequence"/>
</dbReference>
<evidence type="ECO:0000256" key="1">
    <source>
        <dbReference type="SAM" id="Phobius"/>
    </source>
</evidence>
<protein>
    <submittedName>
        <fullName evidence="2">Uncharacterized protein</fullName>
    </submittedName>
</protein>
<gene>
    <name evidence="2" type="ORF">HMPREF9135_0175</name>
</gene>
<sequence>MILQEQPFDFLPAAFYLFTFLLFYLLKGRFGGGTSRFLCYHIRLSEKYLHDIHEFKLQFFRFERDFNYFCKH</sequence>
<name>U2P7W5_9BACT</name>
<keyword evidence="1" id="KW-0472">Membrane</keyword>
<comment type="caution">
    <text evidence="2">The sequence shown here is derived from an EMBL/GenBank/DDBJ whole genome shotgun (WGS) entry which is preliminary data.</text>
</comment>
<evidence type="ECO:0000313" key="2">
    <source>
        <dbReference type="EMBL" id="ERK39794.1"/>
    </source>
</evidence>